<feature type="domain" description="SSD" evidence="8">
    <location>
        <begin position="550"/>
        <end position="708"/>
    </location>
</feature>
<dbReference type="RefSeq" id="WP_110486396.1">
    <property type="nucleotide sequence ID" value="NZ_QJVC01000021.1"/>
</dbReference>
<dbReference type="OrthoDB" id="2365435at2"/>
<feature type="transmembrane region" description="Helical" evidence="7">
    <location>
        <begin position="651"/>
        <end position="675"/>
    </location>
</feature>
<feature type="transmembrane region" description="Helical" evidence="7">
    <location>
        <begin position="316"/>
        <end position="339"/>
    </location>
</feature>
<dbReference type="GO" id="GO:0005886">
    <property type="term" value="C:plasma membrane"/>
    <property type="evidence" value="ECO:0007669"/>
    <property type="project" value="UniProtKB-SubCell"/>
</dbReference>
<feature type="transmembrane region" description="Helical" evidence="7">
    <location>
        <begin position="207"/>
        <end position="228"/>
    </location>
</feature>
<evidence type="ECO:0000256" key="4">
    <source>
        <dbReference type="ARBA" id="ARBA00022692"/>
    </source>
</evidence>
<dbReference type="PANTHER" id="PTHR33406">
    <property type="entry name" value="MEMBRANE PROTEIN MJ1562-RELATED"/>
    <property type="match status" value="1"/>
</dbReference>
<evidence type="ECO:0000256" key="5">
    <source>
        <dbReference type="ARBA" id="ARBA00022989"/>
    </source>
</evidence>
<comment type="similarity">
    <text evidence="2">Belongs to the resistance-nodulation-cell division (RND) (TC 2.A.6) family. MmpL subfamily.</text>
</comment>
<dbReference type="PANTHER" id="PTHR33406:SF6">
    <property type="entry name" value="MEMBRANE PROTEIN YDGH-RELATED"/>
    <property type="match status" value="1"/>
</dbReference>
<dbReference type="Gene3D" id="1.20.1640.10">
    <property type="entry name" value="Multidrug efflux transporter AcrB transmembrane domain"/>
    <property type="match status" value="2"/>
</dbReference>
<comment type="subcellular location">
    <subcellularLocation>
        <location evidence="1">Cell membrane</location>
        <topology evidence="1">Multi-pass membrane protein</topology>
    </subcellularLocation>
</comment>
<evidence type="ECO:0000256" key="6">
    <source>
        <dbReference type="ARBA" id="ARBA00023136"/>
    </source>
</evidence>
<proteinExistence type="inferred from homology"/>
<feature type="transmembrane region" description="Helical" evidence="7">
    <location>
        <begin position="283"/>
        <end position="304"/>
    </location>
</feature>
<feature type="transmembrane region" description="Helical" evidence="7">
    <location>
        <begin position="577"/>
        <end position="598"/>
    </location>
</feature>
<evidence type="ECO:0000256" key="1">
    <source>
        <dbReference type="ARBA" id="ARBA00004651"/>
    </source>
</evidence>
<dbReference type="EMBL" id="QJVC01000021">
    <property type="protein sequence ID" value="PYI37481.1"/>
    <property type="molecule type" value="Genomic_DNA"/>
</dbReference>
<evidence type="ECO:0000313" key="9">
    <source>
        <dbReference type="EMBL" id="PYI37481.1"/>
    </source>
</evidence>
<comment type="caution">
    <text evidence="9">The sequence shown here is derived from an EMBL/GenBank/DDBJ whole genome shotgun (WGS) entry which is preliminary data.</text>
</comment>
<evidence type="ECO:0000313" key="10">
    <source>
        <dbReference type="Proteomes" id="UP000247980"/>
    </source>
</evidence>
<accession>A0A2V5IMZ6</accession>
<keyword evidence="4 7" id="KW-0812">Transmembrane</keyword>
<protein>
    <recommendedName>
        <fullName evidence="8">SSD domain-containing protein</fullName>
    </recommendedName>
</protein>
<dbReference type="AlphaFoldDB" id="A0A2V5IMZ6"/>
<feature type="transmembrane region" description="Helical" evidence="7">
    <location>
        <begin position="396"/>
        <end position="417"/>
    </location>
</feature>
<sequence length="726" mass="76785">MTLTEWSPKRWIRVALPAVLIVVWLIAAGLGGPTFGKISEVSTNDQASFLPASAESTLAREWQLKFVDSNVIPAVVLLTSDEPLTREQLGDIAGLSKDLGAVAGVQKPEAPATTTIAGPIPSEDGKAVEFLVPISDTGEIKTVVQELRDTLQANAPDALNVYVTGPAGLTADLVNAFGGIDGVLLLVALLAVFVILLVVYRSVVLPLLVLFTSVFALCASILVIYYMASWDWIKLSGQSQGILSILVIGAATDYSLLFVARFREALTQTTSRWSAIREAYRGAWEPIVASGSTVILAMLCLLFSDLNSNRSLGPIAAIGILFSLLAALTCLPALLVAFGRGSFWPFMPKVATEKRHSSKTLASESANASDDVERGLAGIKGLWRRIGLLISRKPRMAWVVTLVLLLVASSGIVQLQANGVSQTEVILGQSNAVDGQRALAEHFDGGSGSPVLIIAEQGLKDQVLAAAEGTEGITEASVYTGSGRPDAAAEAVVKDGRILINATLKDQADSAEAEQVVVNLREELPKVDPTVLVGGVSAIALDTNVTAQHDLFKIVPLVLLVIFIVLIVLLRSIIAPLLLIGTVVLSYIATMGVSALVFNHVFGFPGADATVPLFGFVFLVALGVDYNIFLMTRVREESLRMGTHAGVLRGLGKTGGVITSAGVVLAATFAALGIIPLLFLAQLAFIVAFGVLLDTVIVRTLLVPALSYDLGDRVWWPAKASKFGKK</sequence>
<dbReference type="InterPro" id="IPR004869">
    <property type="entry name" value="MMPL_dom"/>
</dbReference>
<evidence type="ECO:0000256" key="2">
    <source>
        <dbReference type="ARBA" id="ARBA00010157"/>
    </source>
</evidence>
<keyword evidence="3" id="KW-1003">Cell membrane</keyword>
<feature type="transmembrane region" description="Helical" evidence="7">
    <location>
        <begin position="610"/>
        <end position="630"/>
    </location>
</feature>
<organism evidence="9 10">
    <name type="scientific">Arthrobacter psychrolactophilus</name>
    <dbReference type="NCBI Taxonomy" id="92442"/>
    <lineage>
        <taxon>Bacteria</taxon>
        <taxon>Bacillati</taxon>
        <taxon>Actinomycetota</taxon>
        <taxon>Actinomycetes</taxon>
        <taxon>Micrococcales</taxon>
        <taxon>Micrococcaceae</taxon>
        <taxon>Arthrobacter</taxon>
    </lineage>
</organism>
<evidence type="ECO:0000256" key="3">
    <source>
        <dbReference type="ARBA" id="ARBA00022475"/>
    </source>
</evidence>
<name>A0A2V5IMZ6_9MICC</name>
<evidence type="ECO:0000259" key="8">
    <source>
        <dbReference type="PROSITE" id="PS50156"/>
    </source>
</evidence>
<dbReference type="Proteomes" id="UP000247980">
    <property type="component" value="Unassembled WGS sequence"/>
</dbReference>
<dbReference type="PROSITE" id="PS50156">
    <property type="entry name" value="SSD"/>
    <property type="match status" value="1"/>
</dbReference>
<feature type="transmembrane region" description="Helical" evidence="7">
    <location>
        <begin position="681"/>
        <end position="702"/>
    </location>
</feature>
<keyword evidence="10" id="KW-1185">Reference proteome</keyword>
<evidence type="ECO:0000256" key="7">
    <source>
        <dbReference type="SAM" id="Phobius"/>
    </source>
</evidence>
<reference evidence="9 10" key="1">
    <citation type="submission" date="2018-05" db="EMBL/GenBank/DDBJ databases">
        <title>Genetic diversity of glacier-inhabiting Cryobacterium bacteria in China and description of Cryobacterium mengkeensis sp. nov. and Arthrobacter glacialis sp. nov.</title>
        <authorList>
            <person name="Liu Q."/>
            <person name="Xin Y.-H."/>
        </authorList>
    </citation>
    <scope>NUCLEOTIDE SEQUENCE [LARGE SCALE GENOMIC DNA]</scope>
    <source>
        <strain evidence="9 10">B7</strain>
    </source>
</reference>
<dbReference type="InterPro" id="IPR050545">
    <property type="entry name" value="Mycobact_MmpL"/>
</dbReference>
<gene>
    <name evidence="9" type="ORF">CVS30_15160</name>
</gene>
<dbReference type="SUPFAM" id="SSF82866">
    <property type="entry name" value="Multidrug efflux transporter AcrB transmembrane domain"/>
    <property type="match status" value="2"/>
</dbReference>
<dbReference type="InterPro" id="IPR000731">
    <property type="entry name" value="SSD"/>
</dbReference>
<feature type="transmembrane region" description="Helical" evidence="7">
    <location>
        <begin position="240"/>
        <end position="262"/>
    </location>
</feature>
<feature type="transmembrane region" description="Helical" evidence="7">
    <location>
        <begin position="551"/>
        <end position="570"/>
    </location>
</feature>
<keyword evidence="6 7" id="KW-0472">Membrane</keyword>
<feature type="transmembrane region" description="Helical" evidence="7">
    <location>
        <begin position="182"/>
        <end position="200"/>
    </location>
</feature>
<keyword evidence="5 7" id="KW-1133">Transmembrane helix</keyword>
<dbReference type="Pfam" id="PF03176">
    <property type="entry name" value="MMPL"/>
    <property type="match status" value="2"/>
</dbReference>